<dbReference type="RefSeq" id="WP_094336008.1">
    <property type="nucleotide sequence ID" value="NZ_NFIE01000026.1"/>
</dbReference>
<evidence type="ECO:0000256" key="8">
    <source>
        <dbReference type="SAM" id="SignalP"/>
    </source>
</evidence>
<dbReference type="GO" id="GO:0006508">
    <property type="term" value="P:proteolysis"/>
    <property type="evidence" value="ECO:0007669"/>
    <property type="project" value="UniProtKB-KW"/>
</dbReference>
<keyword evidence="4" id="KW-0378">Hydrolase</keyword>
<evidence type="ECO:0000256" key="3">
    <source>
        <dbReference type="ARBA" id="ARBA00022729"/>
    </source>
</evidence>
<sequence length="378" mass="40570">MHLKRFSSAVAIFVSAVLALGTFPLAAGAVPSSELQDQVDAAYATLTEYSNELEVANNKLYALQQDLDATQQEIDQAEQDIAELEEKLADGQERLAERLAESYKQDSSGSPLSVLVGVSDFEELVTQLYYANRMIDYDSELVEEVKATRTELQERRDELAEQEAEQQRLVDEQKQTNAEIESKVAEQQAYYEGLDSQLQAQLAEEEARRAAEEAARLAAEQEAQNNAQNNTDTGNNGGNNGGSMNTGNTNSGSAPTSVVDVALAQVGKSYVWAAEGPDAFDCSGLVTYCYGQLGYSIVHYSQGQYNLVASLGHLVYDTAYLKPGDLVFWGYGGSGSAIYHVGIYIGGGQYVHASSPGVGVVVSTLYTGGNFAGGGSPV</sequence>
<proteinExistence type="inferred from homology"/>
<feature type="domain" description="NlpC/P60" evidence="9">
    <location>
        <begin position="252"/>
        <end position="378"/>
    </location>
</feature>
<dbReference type="InterPro" id="IPR057309">
    <property type="entry name" value="PcsB_CC"/>
</dbReference>
<keyword evidence="6" id="KW-0175">Coiled coil</keyword>
<keyword evidence="5" id="KW-0788">Thiol protease</keyword>
<organism evidence="10 11">
    <name type="scientific">[Collinsella] massiliensis</name>
    <dbReference type="NCBI Taxonomy" id="1232426"/>
    <lineage>
        <taxon>Bacteria</taxon>
        <taxon>Bacillati</taxon>
        <taxon>Actinomycetota</taxon>
        <taxon>Coriobacteriia</taxon>
        <taxon>Coriobacteriales</taxon>
        <taxon>Coriobacteriaceae</taxon>
        <taxon>Enorma</taxon>
    </lineage>
</organism>
<dbReference type="Pfam" id="PF24568">
    <property type="entry name" value="CC_PcsB"/>
    <property type="match status" value="1"/>
</dbReference>
<feature type="compositionally biased region" description="Basic and acidic residues" evidence="7">
    <location>
        <begin position="205"/>
        <end position="215"/>
    </location>
</feature>
<dbReference type="InterPro" id="IPR051202">
    <property type="entry name" value="Peptidase_C40"/>
</dbReference>
<dbReference type="AlphaFoldDB" id="A0A1Y3XLV4"/>
<dbReference type="Pfam" id="PF00877">
    <property type="entry name" value="NLPC_P60"/>
    <property type="match status" value="1"/>
</dbReference>
<dbReference type="PANTHER" id="PTHR47053:SF1">
    <property type="entry name" value="MUREIN DD-ENDOPEPTIDASE MEPH-RELATED"/>
    <property type="match status" value="1"/>
</dbReference>
<comment type="similarity">
    <text evidence="1">Belongs to the peptidase C40 family.</text>
</comment>
<dbReference type="SUPFAM" id="SSF54001">
    <property type="entry name" value="Cysteine proteinases"/>
    <property type="match status" value="1"/>
</dbReference>
<dbReference type="OrthoDB" id="9815778at2"/>
<keyword evidence="2" id="KW-0645">Protease</keyword>
<name>A0A1Y3XLV4_9ACTN</name>
<evidence type="ECO:0000256" key="4">
    <source>
        <dbReference type="ARBA" id="ARBA00022801"/>
    </source>
</evidence>
<evidence type="ECO:0000313" key="10">
    <source>
        <dbReference type="EMBL" id="OUN85238.1"/>
    </source>
</evidence>
<dbReference type="PANTHER" id="PTHR47053">
    <property type="entry name" value="MUREIN DD-ENDOPEPTIDASE MEPH-RELATED"/>
    <property type="match status" value="1"/>
</dbReference>
<dbReference type="Gene3D" id="3.90.1720.10">
    <property type="entry name" value="endopeptidase domain like (from Nostoc punctiforme)"/>
    <property type="match status" value="1"/>
</dbReference>
<protein>
    <recommendedName>
        <fullName evidence="9">NlpC/P60 domain-containing protein</fullName>
    </recommendedName>
</protein>
<evidence type="ECO:0000256" key="1">
    <source>
        <dbReference type="ARBA" id="ARBA00007074"/>
    </source>
</evidence>
<accession>A0A1Y3XLV4</accession>
<keyword evidence="3 8" id="KW-0732">Signal</keyword>
<dbReference type="InterPro" id="IPR000064">
    <property type="entry name" value="NLP_P60_dom"/>
</dbReference>
<dbReference type="Gene3D" id="6.10.250.3150">
    <property type="match status" value="1"/>
</dbReference>
<feature type="compositionally biased region" description="Low complexity" evidence="7">
    <location>
        <begin position="216"/>
        <end position="234"/>
    </location>
</feature>
<evidence type="ECO:0000256" key="7">
    <source>
        <dbReference type="SAM" id="MobiDB-lite"/>
    </source>
</evidence>
<feature type="region of interest" description="Disordered" evidence="7">
    <location>
        <begin position="203"/>
        <end position="254"/>
    </location>
</feature>
<comment type="caution">
    <text evidence="10">The sequence shown here is derived from an EMBL/GenBank/DDBJ whole genome shotgun (WGS) entry which is preliminary data.</text>
</comment>
<keyword evidence="11" id="KW-1185">Reference proteome</keyword>
<dbReference type="Proteomes" id="UP000195781">
    <property type="component" value="Unassembled WGS sequence"/>
</dbReference>
<feature type="signal peptide" evidence="8">
    <location>
        <begin position="1"/>
        <end position="29"/>
    </location>
</feature>
<evidence type="ECO:0000256" key="6">
    <source>
        <dbReference type="SAM" id="Coils"/>
    </source>
</evidence>
<feature type="region of interest" description="Disordered" evidence="7">
    <location>
        <begin position="153"/>
        <end position="174"/>
    </location>
</feature>
<feature type="chain" id="PRO_5013299967" description="NlpC/P60 domain-containing protein" evidence="8">
    <location>
        <begin position="30"/>
        <end position="378"/>
    </location>
</feature>
<reference evidence="11" key="1">
    <citation type="submission" date="2017-04" db="EMBL/GenBank/DDBJ databases">
        <title>Function of individual gut microbiota members based on whole genome sequencing of pure cultures obtained from chicken caecum.</title>
        <authorList>
            <person name="Medvecky M."/>
            <person name="Cejkova D."/>
            <person name="Polansky O."/>
            <person name="Karasova D."/>
            <person name="Kubasova T."/>
            <person name="Cizek A."/>
            <person name="Rychlik I."/>
        </authorList>
    </citation>
    <scope>NUCLEOTIDE SEQUENCE [LARGE SCALE GENOMIC DNA]</scope>
    <source>
        <strain evidence="11">An5</strain>
    </source>
</reference>
<feature type="compositionally biased region" description="Low complexity" evidence="7">
    <location>
        <begin position="242"/>
        <end position="254"/>
    </location>
</feature>
<feature type="coiled-coil region" evidence="6">
    <location>
        <begin position="39"/>
        <end position="101"/>
    </location>
</feature>
<evidence type="ECO:0000313" key="11">
    <source>
        <dbReference type="Proteomes" id="UP000195781"/>
    </source>
</evidence>
<evidence type="ECO:0000256" key="5">
    <source>
        <dbReference type="ARBA" id="ARBA00022807"/>
    </source>
</evidence>
<dbReference type="EMBL" id="NFIE01000026">
    <property type="protein sequence ID" value="OUN85238.1"/>
    <property type="molecule type" value="Genomic_DNA"/>
</dbReference>
<dbReference type="InterPro" id="IPR038765">
    <property type="entry name" value="Papain-like_cys_pep_sf"/>
</dbReference>
<gene>
    <name evidence="10" type="ORF">B5G02_09275</name>
</gene>
<evidence type="ECO:0000259" key="9">
    <source>
        <dbReference type="PROSITE" id="PS51935"/>
    </source>
</evidence>
<dbReference type="PROSITE" id="PS51935">
    <property type="entry name" value="NLPC_P60"/>
    <property type="match status" value="1"/>
</dbReference>
<dbReference type="GO" id="GO:0008234">
    <property type="term" value="F:cysteine-type peptidase activity"/>
    <property type="evidence" value="ECO:0007669"/>
    <property type="project" value="UniProtKB-KW"/>
</dbReference>
<evidence type="ECO:0000256" key="2">
    <source>
        <dbReference type="ARBA" id="ARBA00022670"/>
    </source>
</evidence>